<dbReference type="GO" id="GO:0000150">
    <property type="term" value="F:DNA strand exchange activity"/>
    <property type="evidence" value="ECO:0007669"/>
    <property type="project" value="InterPro"/>
</dbReference>
<keyword evidence="1" id="KW-0175">Coiled coil</keyword>
<dbReference type="InterPro" id="IPR011109">
    <property type="entry name" value="DNA_bind_recombinase_dom"/>
</dbReference>
<feature type="coiled-coil region" evidence="1">
    <location>
        <begin position="365"/>
        <end position="426"/>
    </location>
</feature>
<dbReference type="PROSITE" id="PS51737">
    <property type="entry name" value="RECOMBINASE_DNA_BIND"/>
    <property type="match status" value="1"/>
</dbReference>
<dbReference type="AlphaFoldDB" id="A0A081BFH1"/>
<dbReference type="InterPro" id="IPR050639">
    <property type="entry name" value="SSR_resolvase"/>
</dbReference>
<dbReference type="EMBL" id="BBIO01000030">
    <property type="protein sequence ID" value="GAK46789.1"/>
    <property type="molecule type" value="Genomic_DNA"/>
</dbReference>
<protein>
    <submittedName>
        <fullName evidence="3">Recombinase</fullName>
    </submittedName>
</protein>
<dbReference type="InterPro" id="IPR038109">
    <property type="entry name" value="DNA_bind_recomb_sf"/>
</dbReference>
<feature type="domain" description="Recombinase" evidence="2">
    <location>
        <begin position="113"/>
        <end position="256"/>
    </location>
</feature>
<dbReference type="InterPro" id="IPR036162">
    <property type="entry name" value="Resolvase-like_N_sf"/>
</dbReference>
<dbReference type="SUPFAM" id="SSF53041">
    <property type="entry name" value="Resolvase-like"/>
    <property type="match status" value="1"/>
</dbReference>
<dbReference type="STRING" id="1333998.M2A_3288"/>
<sequence length="499" mass="57127">MDVFKDEALSGAHLYNRPGISALINAAVEQRFDMVVAEDLSRISRDQADTANFFKKMAFLDISIRTASEGIINELHIGLKSTMNALYLKDLADKTRRGMIASVLKGSVPGGRTYGYELVRAYDHQGEPIRGRRRIKDDEAAVVKQIYSEYASGKPIKTICDDLNRLAIPAPKGGKWVPSTLVGTAARKTGLLRQTLYKGVVTFNRMAYRKHPETGKRLSVVRPENEWLNVPVPELTIIEEALFDSVQEMIEQRSSRRKELILLNKARTEEERAAHRAKLNRESRARQASRPGARHYLFSGRLFCGRHGKKIVRIGSRAYSCEYKHCFNRNIRFETIMPVILKGLSKLTSAEIVSWLNSPEVRSLRRQHESDISRLEAMIEEERHTLRNILSTLGTAKQGPELQALLDDRERQIRRHKLDIEKHESNLKKIQGPASVDRILSKYFDLLDTLAKQPGQLAHHRKLRPFVDRIEINGRWDDNSEQWDRVAAVRFNYSKLLDL</sequence>
<evidence type="ECO:0000313" key="4">
    <source>
        <dbReference type="Proteomes" id="UP000028702"/>
    </source>
</evidence>
<keyword evidence="4" id="KW-1185">Reference proteome</keyword>
<dbReference type="GO" id="GO:0003677">
    <property type="term" value="F:DNA binding"/>
    <property type="evidence" value="ECO:0007669"/>
    <property type="project" value="InterPro"/>
</dbReference>
<dbReference type="Proteomes" id="UP000028702">
    <property type="component" value="Unassembled WGS sequence"/>
</dbReference>
<dbReference type="eggNOG" id="COG1961">
    <property type="taxonomic scope" value="Bacteria"/>
</dbReference>
<dbReference type="Pfam" id="PF07508">
    <property type="entry name" value="Recombinase"/>
    <property type="match status" value="1"/>
</dbReference>
<dbReference type="PANTHER" id="PTHR30461">
    <property type="entry name" value="DNA-INVERTASE FROM LAMBDOID PROPHAGE"/>
    <property type="match status" value="1"/>
</dbReference>
<evidence type="ECO:0000313" key="3">
    <source>
        <dbReference type="EMBL" id="GAK46789.1"/>
    </source>
</evidence>
<dbReference type="Pfam" id="PF00239">
    <property type="entry name" value="Resolvase"/>
    <property type="match status" value="1"/>
</dbReference>
<evidence type="ECO:0000256" key="1">
    <source>
        <dbReference type="SAM" id="Coils"/>
    </source>
</evidence>
<reference evidence="3 4" key="1">
    <citation type="submission" date="2014-07" db="EMBL/GenBank/DDBJ databases">
        <title>Tepidicaulis marinum gen. nov., sp. nov., a novel marine bacterium denitrifying nitrate to nitrous oxide strictly under microaerobic conditions.</title>
        <authorList>
            <person name="Takeuchi M."/>
            <person name="Yamagishi T."/>
            <person name="Kamagata Y."/>
            <person name="Oshima K."/>
            <person name="Hattori M."/>
            <person name="Katayama T."/>
            <person name="Hanada S."/>
            <person name="Tamaki H."/>
            <person name="Marumo K."/>
            <person name="Maeda H."/>
            <person name="Nedachi M."/>
            <person name="Iwasaki W."/>
            <person name="Suwa Y."/>
            <person name="Sakata S."/>
        </authorList>
    </citation>
    <scope>NUCLEOTIDE SEQUENCE [LARGE SCALE GENOMIC DNA]</scope>
    <source>
        <strain evidence="3 4">MA2</strain>
    </source>
</reference>
<dbReference type="SMART" id="SM00857">
    <property type="entry name" value="Resolvase"/>
    <property type="match status" value="1"/>
</dbReference>
<evidence type="ECO:0000259" key="2">
    <source>
        <dbReference type="PROSITE" id="PS51737"/>
    </source>
</evidence>
<dbReference type="InterPro" id="IPR006119">
    <property type="entry name" value="Resolv_N"/>
</dbReference>
<comment type="caution">
    <text evidence="3">The sequence shown here is derived from an EMBL/GenBank/DDBJ whole genome shotgun (WGS) entry which is preliminary data.</text>
</comment>
<gene>
    <name evidence="3" type="ORF">M2A_3288</name>
</gene>
<dbReference type="PANTHER" id="PTHR30461:SF23">
    <property type="entry name" value="DNA RECOMBINASE-RELATED"/>
    <property type="match status" value="1"/>
</dbReference>
<dbReference type="CDD" id="cd00338">
    <property type="entry name" value="Ser_Recombinase"/>
    <property type="match status" value="1"/>
</dbReference>
<dbReference type="Gene3D" id="3.90.1750.20">
    <property type="entry name" value="Putative Large Serine Recombinase, Chain B, Domain 2"/>
    <property type="match status" value="1"/>
</dbReference>
<dbReference type="Gene3D" id="3.40.50.1390">
    <property type="entry name" value="Resolvase, N-terminal catalytic domain"/>
    <property type="match status" value="1"/>
</dbReference>
<accession>A0A081BFH1</accession>
<name>A0A081BFH1_9HYPH</name>
<organism evidence="3 4">
    <name type="scientific">Tepidicaulis marinus</name>
    <dbReference type="NCBI Taxonomy" id="1333998"/>
    <lineage>
        <taxon>Bacteria</taxon>
        <taxon>Pseudomonadati</taxon>
        <taxon>Pseudomonadota</taxon>
        <taxon>Alphaproteobacteria</taxon>
        <taxon>Hyphomicrobiales</taxon>
        <taxon>Parvibaculaceae</taxon>
        <taxon>Tepidicaulis</taxon>
    </lineage>
</organism>
<proteinExistence type="predicted"/>